<keyword evidence="4 8" id="KW-0697">Rotamase</keyword>
<evidence type="ECO:0000256" key="2">
    <source>
        <dbReference type="ARBA" id="ARBA00004123"/>
    </source>
</evidence>
<proteinExistence type="inferred from homology"/>
<comment type="catalytic activity">
    <reaction evidence="1 8">
        <text>[protein]-peptidylproline (omega=180) = [protein]-peptidylproline (omega=0)</text>
        <dbReference type="Rhea" id="RHEA:16237"/>
        <dbReference type="Rhea" id="RHEA-COMP:10747"/>
        <dbReference type="Rhea" id="RHEA-COMP:10748"/>
        <dbReference type="ChEBI" id="CHEBI:83833"/>
        <dbReference type="ChEBI" id="CHEBI:83834"/>
        <dbReference type="EC" id="5.2.1.8"/>
    </reaction>
</comment>
<dbReference type="InterPro" id="IPR035979">
    <property type="entry name" value="RBD_domain_sf"/>
</dbReference>
<comment type="function">
    <text evidence="8">PPIases accelerate the folding of proteins. It catalyzes the cis-trans isomerization of proline imidic peptide bonds in oligopeptides.</text>
</comment>
<comment type="subcellular location">
    <subcellularLocation>
        <location evidence="2 8">Nucleus</location>
    </subcellularLocation>
</comment>
<dbReference type="GO" id="GO:0003723">
    <property type="term" value="F:RNA binding"/>
    <property type="evidence" value="ECO:0007669"/>
    <property type="project" value="UniProtKB-UniRule"/>
</dbReference>
<organism evidence="12 13">
    <name type="scientific">Meloidogyne javanica</name>
    <name type="common">Root-knot nematode worm</name>
    <dbReference type="NCBI Taxonomy" id="6303"/>
    <lineage>
        <taxon>Eukaryota</taxon>
        <taxon>Metazoa</taxon>
        <taxon>Ecdysozoa</taxon>
        <taxon>Nematoda</taxon>
        <taxon>Chromadorea</taxon>
        <taxon>Rhabditida</taxon>
        <taxon>Tylenchina</taxon>
        <taxon>Tylenchomorpha</taxon>
        <taxon>Tylenchoidea</taxon>
        <taxon>Meloidogynidae</taxon>
        <taxon>Meloidogyninae</taxon>
        <taxon>Meloidogyne</taxon>
        <taxon>Meloidogyne incognita group</taxon>
    </lineage>
</organism>
<feature type="compositionally biased region" description="Basic and acidic residues" evidence="9">
    <location>
        <begin position="312"/>
        <end position="339"/>
    </location>
</feature>
<feature type="domain" description="PPIase cyclophilin-type" evidence="10">
    <location>
        <begin position="1"/>
        <end position="82"/>
    </location>
</feature>
<keyword evidence="6 8" id="KW-0539">Nucleus</keyword>
<evidence type="ECO:0000256" key="6">
    <source>
        <dbReference type="ARBA" id="ARBA00023242"/>
    </source>
</evidence>
<feature type="compositionally biased region" description="Basic and acidic residues" evidence="9">
    <location>
        <begin position="270"/>
        <end position="305"/>
    </location>
</feature>
<evidence type="ECO:0000256" key="4">
    <source>
        <dbReference type="ARBA" id="ARBA00023110"/>
    </source>
</evidence>
<name>A0A915MEY2_MELJA</name>
<dbReference type="PANTHER" id="PTHR45843">
    <property type="entry name" value="PEPTIDYL-PROLYL CIS-TRANS ISOMERASE-LIKE 4"/>
    <property type="match status" value="1"/>
</dbReference>
<feature type="compositionally biased region" description="Basic and acidic residues" evidence="9">
    <location>
        <begin position="356"/>
        <end position="367"/>
    </location>
</feature>
<dbReference type="PROSITE" id="PS50072">
    <property type="entry name" value="CSA_PPIASE_2"/>
    <property type="match status" value="1"/>
</dbReference>
<reference evidence="13" key="1">
    <citation type="submission" date="2022-11" db="UniProtKB">
        <authorList>
            <consortium name="WormBaseParasite"/>
        </authorList>
    </citation>
    <scope>IDENTIFICATION</scope>
</reference>
<dbReference type="SMART" id="SM00360">
    <property type="entry name" value="RRM"/>
    <property type="match status" value="1"/>
</dbReference>
<evidence type="ECO:0000256" key="9">
    <source>
        <dbReference type="SAM" id="MobiDB-lite"/>
    </source>
</evidence>
<evidence type="ECO:0000313" key="13">
    <source>
        <dbReference type="WBParaSite" id="scaffold35258_cov237.g22305"/>
    </source>
</evidence>
<dbReference type="PROSITE" id="PS50102">
    <property type="entry name" value="RRM"/>
    <property type="match status" value="1"/>
</dbReference>
<accession>A0A915MEY2</accession>
<feature type="domain" description="RRM" evidence="11">
    <location>
        <begin position="162"/>
        <end position="240"/>
    </location>
</feature>
<evidence type="ECO:0000313" key="12">
    <source>
        <dbReference type="Proteomes" id="UP000887561"/>
    </source>
</evidence>
<dbReference type="CDD" id="cd12235">
    <property type="entry name" value="RRM_PPIL4"/>
    <property type="match status" value="1"/>
</dbReference>
<dbReference type="Gene3D" id="3.30.70.330">
    <property type="match status" value="1"/>
</dbReference>
<dbReference type="Gene3D" id="2.40.100.10">
    <property type="entry name" value="Cyclophilin-like"/>
    <property type="match status" value="1"/>
</dbReference>
<dbReference type="SUPFAM" id="SSF54928">
    <property type="entry name" value="RNA-binding domain, RBD"/>
    <property type="match status" value="1"/>
</dbReference>
<dbReference type="InterPro" id="IPR000504">
    <property type="entry name" value="RRM_dom"/>
</dbReference>
<dbReference type="AlphaFoldDB" id="A0A915MEY2"/>
<evidence type="ECO:0000256" key="3">
    <source>
        <dbReference type="ARBA" id="ARBA00022884"/>
    </source>
</evidence>
<evidence type="ECO:0000259" key="11">
    <source>
        <dbReference type="PROSITE" id="PS50102"/>
    </source>
</evidence>
<keyword evidence="12" id="KW-1185">Reference proteome</keyword>
<sequence length="367" mass="43598">MEKVPKLKHTRRGLVSMINNGEGLIGSQFFITLADDLDFLDGKHCIFGQVAEGLETLSKLNEELVNETNRPYRDIRIAHTIILDDPFEDPPRLKIPRRSPSPTIDIIKLENQLALDERIDENEGKTAEEIKKELEQKEMKEHAQILEMVGDLHYAEERPPDNVLFVCKLNPATNDEDLEIIFSRFGTILNCEVIRNRRTKDSLQYAFIEFETPEQCEKAFMKMDNVLIDDRRIHVDFSQSVAKNYQWDRKLKTGAKSIEQKMSSSSSKDATIRRSDHQRSSTSDRRRDDKKERKRRDESNENERREKRKISRKDVEREESSKYERYSSRDKHSSRDHWERKRRSSSRSRERRRHDRNGENVRERRRR</sequence>
<evidence type="ECO:0000256" key="8">
    <source>
        <dbReference type="RuleBase" id="RU365081"/>
    </source>
</evidence>
<evidence type="ECO:0000256" key="7">
    <source>
        <dbReference type="PROSITE-ProRule" id="PRU00176"/>
    </source>
</evidence>
<dbReference type="SUPFAM" id="SSF50891">
    <property type="entry name" value="Cyclophilin-like"/>
    <property type="match status" value="1"/>
</dbReference>
<dbReference type="Pfam" id="PF00160">
    <property type="entry name" value="Pro_isomerase"/>
    <property type="match status" value="1"/>
</dbReference>
<dbReference type="WBParaSite" id="scaffold35258_cov237.g22305">
    <property type="protein sequence ID" value="scaffold35258_cov237.g22305"/>
    <property type="gene ID" value="scaffold35258_cov237.g22305"/>
</dbReference>
<dbReference type="GO" id="GO:0003755">
    <property type="term" value="F:peptidyl-prolyl cis-trans isomerase activity"/>
    <property type="evidence" value="ECO:0007669"/>
    <property type="project" value="UniProtKB-UniRule"/>
</dbReference>
<comment type="similarity">
    <text evidence="8">Belongs to the cyclophilin-type PPIase family. PPIL4 subfamily.</text>
</comment>
<keyword evidence="3 7" id="KW-0694">RNA-binding</keyword>
<feature type="compositionally biased region" description="Basic residues" evidence="9">
    <location>
        <begin position="340"/>
        <end position="355"/>
    </location>
</feature>
<protein>
    <recommendedName>
        <fullName evidence="8">Peptidyl-prolyl cis-trans isomerase</fullName>
        <shortName evidence="8">PPIase</shortName>
        <ecNumber evidence="8">5.2.1.8</ecNumber>
    </recommendedName>
</protein>
<dbReference type="InterPro" id="IPR029000">
    <property type="entry name" value="Cyclophilin-like_dom_sf"/>
</dbReference>
<evidence type="ECO:0000259" key="10">
    <source>
        <dbReference type="PROSITE" id="PS50072"/>
    </source>
</evidence>
<feature type="region of interest" description="Disordered" evidence="9">
    <location>
        <begin position="256"/>
        <end position="367"/>
    </location>
</feature>
<dbReference type="EC" id="5.2.1.8" evidence="8"/>
<dbReference type="InterPro" id="IPR002130">
    <property type="entry name" value="Cyclophilin-type_PPIase_dom"/>
</dbReference>
<dbReference type="Pfam" id="PF00076">
    <property type="entry name" value="RRM_1"/>
    <property type="match status" value="1"/>
</dbReference>
<dbReference type="Proteomes" id="UP000887561">
    <property type="component" value="Unplaced"/>
</dbReference>
<keyword evidence="5 8" id="KW-0413">Isomerase</keyword>
<dbReference type="GO" id="GO:0005634">
    <property type="term" value="C:nucleus"/>
    <property type="evidence" value="ECO:0007669"/>
    <property type="project" value="UniProtKB-SubCell"/>
</dbReference>
<evidence type="ECO:0000256" key="5">
    <source>
        <dbReference type="ARBA" id="ARBA00023235"/>
    </source>
</evidence>
<dbReference type="PRINTS" id="PR00153">
    <property type="entry name" value="CSAPPISMRASE"/>
</dbReference>
<dbReference type="InterPro" id="IPR012677">
    <property type="entry name" value="Nucleotide-bd_a/b_plait_sf"/>
</dbReference>
<evidence type="ECO:0000256" key="1">
    <source>
        <dbReference type="ARBA" id="ARBA00000971"/>
    </source>
</evidence>
<dbReference type="InterPro" id="IPR035542">
    <property type="entry name" value="CRIP"/>
</dbReference>
<dbReference type="PANTHER" id="PTHR45843:SF1">
    <property type="entry name" value="PEPTIDYL-PROLYL CIS-TRANS ISOMERASE-LIKE 4"/>
    <property type="match status" value="1"/>
</dbReference>